<dbReference type="Proteomes" id="UP000010471">
    <property type="component" value="Chromosome"/>
</dbReference>
<evidence type="ECO:0000256" key="4">
    <source>
        <dbReference type="ARBA" id="ARBA00023295"/>
    </source>
</evidence>
<comment type="similarity">
    <text evidence="1 5">Belongs to the glycosyl hydrolase 13 family.</text>
</comment>
<dbReference type="AlphaFoldDB" id="K9WBS6"/>
<comment type="catalytic activity">
    <reaction evidence="6">
        <text>Endohydrolysis of (1-&gt;4)-alpha-D-glucosidic linkages in polysaccharides containing three or more (1-&gt;4)-alpha-linked D-glucose units.</text>
        <dbReference type="EC" id="3.2.1.1"/>
    </reaction>
</comment>
<dbReference type="STRING" id="1173027.Mic7113_1073"/>
<keyword evidence="2 6" id="KW-0378">Hydrolase</keyword>
<accession>K9WBS6</accession>
<evidence type="ECO:0000313" key="8">
    <source>
        <dbReference type="EMBL" id="AFZ16967.1"/>
    </source>
</evidence>
<keyword evidence="3 6" id="KW-0119">Carbohydrate metabolism</keyword>
<keyword evidence="4 6" id="KW-0326">Glycosidase</keyword>
<dbReference type="GO" id="GO:0043169">
    <property type="term" value="F:cation binding"/>
    <property type="evidence" value="ECO:0007669"/>
    <property type="project" value="InterPro"/>
</dbReference>
<dbReference type="EC" id="3.2.1.1" evidence="6"/>
<proteinExistence type="inferred from homology"/>
<dbReference type="GO" id="GO:0004556">
    <property type="term" value="F:alpha-amylase activity"/>
    <property type="evidence" value="ECO:0007669"/>
    <property type="project" value="UniProtKB-UniRule"/>
</dbReference>
<dbReference type="PRINTS" id="PR00110">
    <property type="entry name" value="ALPHAAMYLASE"/>
</dbReference>
<evidence type="ECO:0000256" key="5">
    <source>
        <dbReference type="RuleBase" id="RU003615"/>
    </source>
</evidence>
<dbReference type="HOGENOM" id="CLU_029247_2_0_3"/>
<evidence type="ECO:0000259" key="7">
    <source>
        <dbReference type="SMART" id="SM00642"/>
    </source>
</evidence>
<dbReference type="PROSITE" id="PS51257">
    <property type="entry name" value="PROKAR_LIPOPROTEIN"/>
    <property type="match status" value="1"/>
</dbReference>
<dbReference type="eggNOG" id="COG0366">
    <property type="taxonomic scope" value="Bacteria"/>
</dbReference>
<feature type="domain" description="Glycosyl hydrolase family 13 catalytic" evidence="7">
    <location>
        <begin position="55"/>
        <end position="367"/>
    </location>
</feature>
<dbReference type="SMART" id="SM00642">
    <property type="entry name" value="Aamy"/>
    <property type="match status" value="1"/>
</dbReference>
<organism evidence="8 9">
    <name type="scientific">Allocoleopsis franciscana PCC 7113</name>
    <dbReference type="NCBI Taxonomy" id="1173027"/>
    <lineage>
        <taxon>Bacteria</taxon>
        <taxon>Bacillati</taxon>
        <taxon>Cyanobacteriota</taxon>
        <taxon>Cyanophyceae</taxon>
        <taxon>Coleofasciculales</taxon>
        <taxon>Coleofasciculaceae</taxon>
        <taxon>Allocoleopsis</taxon>
        <taxon>Allocoleopsis franciscana</taxon>
    </lineage>
</organism>
<evidence type="ECO:0000313" key="9">
    <source>
        <dbReference type="Proteomes" id="UP000010471"/>
    </source>
</evidence>
<name>K9WBS6_9CYAN</name>
<dbReference type="SUPFAM" id="SSF51445">
    <property type="entry name" value="(Trans)glycosidases"/>
    <property type="match status" value="1"/>
</dbReference>
<dbReference type="EMBL" id="CP003630">
    <property type="protein sequence ID" value="AFZ16967.1"/>
    <property type="molecule type" value="Genomic_DNA"/>
</dbReference>
<reference evidence="8 9" key="1">
    <citation type="submission" date="2012-06" db="EMBL/GenBank/DDBJ databases">
        <title>Finished chromosome of genome of Microcoleus sp. PCC 7113.</title>
        <authorList>
            <consortium name="US DOE Joint Genome Institute"/>
            <person name="Gugger M."/>
            <person name="Coursin T."/>
            <person name="Rippka R."/>
            <person name="Tandeau De Marsac N."/>
            <person name="Huntemann M."/>
            <person name="Wei C.-L."/>
            <person name="Han J."/>
            <person name="Detter J.C."/>
            <person name="Han C."/>
            <person name="Tapia R."/>
            <person name="Chen A."/>
            <person name="Kyrpides N."/>
            <person name="Mavromatis K."/>
            <person name="Markowitz V."/>
            <person name="Szeto E."/>
            <person name="Ivanova N."/>
            <person name="Pagani I."/>
            <person name="Pati A."/>
            <person name="Goodwin L."/>
            <person name="Nordberg H.P."/>
            <person name="Cantor M.N."/>
            <person name="Hua S.X."/>
            <person name="Woyke T."/>
            <person name="Kerfeld C.A."/>
        </authorList>
    </citation>
    <scope>NUCLEOTIDE SEQUENCE [LARGE SCALE GENOMIC DNA]</scope>
    <source>
        <strain evidence="8 9">PCC 7113</strain>
    </source>
</reference>
<evidence type="ECO:0000256" key="1">
    <source>
        <dbReference type="ARBA" id="ARBA00008061"/>
    </source>
</evidence>
<protein>
    <recommendedName>
        <fullName evidence="6">Alpha-amylase</fullName>
        <ecNumber evidence="6">3.2.1.1</ecNumber>
    </recommendedName>
</protein>
<sequence>MQRSFPSFLGLCTALVLFTAITSGCRAPSIEANAKPSPSTTASENFNRSTTAKAGVIYHAFNMRFRDIKTQLPELQKQGYTYIQVSPPQKSNPSPEWWARYQPIDHTIIDSPLGNEQELKELINTAHKRKLKIIIDVVFNHMANYGDYVKNLKYPRFSSQHFHPQNCINYNTRHSVIQGWINCDLPDLKTTSPHVRQEAKNYLKKLLALGADGFRFDAAKHIEPDFFRDILTVVPPDKLVYGEVIGQTLAESNEYTGILWVTDFHLVSTMSNAFSYGGDLRSLINPAISGQALPGIKAVTFAHNHDIAQGQIGYKLPTPQDIKLANAYILARQEGFPIVYTDDAKDAITKAGVFFHQKFMGEAQYFRNGNEIAQGADNPNILFIERGNKGFAIINKAGESFDVKAAKMPGLQIGCYQEVRYNFTMAVGKGDDQQKYITQWGTKQRGGIQIGSRDALFFVPTSANECQ</sequence>
<gene>
    <name evidence="8" type="ORF">Mic7113_1073</name>
</gene>
<dbReference type="InterPro" id="IPR006046">
    <property type="entry name" value="Alpha_amylase"/>
</dbReference>
<keyword evidence="9" id="KW-1185">Reference proteome</keyword>
<evidence type="ECO:0000256" key="2">
    <source>
        <dbReference type="ARBA" id="ARBA00022801"/>
    </source>
</evidence>
<dbReference type="InterPro" id="IPR017853">
    <property type="entry name" value="GH"/>
</dbReference>
<dbReference type="PATRIC" id="fig|1173027.3.peg.1180"/>
<dbReference type="RefSeq" id="WP_015181127.1">
    <property type="nucleotide sequence ID" value="NC_019738.1"/>
</dbReference>
<dbReference type="GO" id="GO:0005975">
    <property type="term" value="P:carbohydrate metabolic process"/>
    <property type="evidence" value="ECO:0007669"/>
    <property type="project" value="InterPro"/>
</dbReference>
<evidence type="ECO:0000256" key="3">
    <source>
        <dbReference type="ARBA" id="ARBA00023277"/>
    </source>
</evidence>
<dbReference type="InterPro" id="IPR006047">
    <property type="entry name" value="GH13_cat_dom"/>
</dbReference>
<dbReference type="KEGG" id="mic:Mic7113_1073"/>
<evidence type="ECO:0000256" key="6">
    <source>
        <dbReference type="RuleBase" id="RU361134"/>
    </source>
</evidence>
<dbReference type="OrthoDB" id="9805159at2"/>
<dbReference type="Gene3D" id="3.20.20.80">
    <property type="entry name" value="Glycosidases"/>
    <property type="match status" value="1"/>
</dbReference>
<dbReference type="PANTHER" id="PTHR43447">
    <property type="entry name" value="ALPHA-AMYLASE"/>
    <property type="match status" value="1"/>
</dbReference>
<dbReference type="Pfam" id="PF00128">
    <property type="entry name" value="Alpha-amylase"/>
    <property type="match status" value="1"/>
</dbReference>